<feature type="coiled-coil region" evidence="1">
    <location>
        <begin position="10"/>
        <end position="44"/>
    </location>
</feature>
<sequence length="326" mass="34774">MNVSGTASIAMSFAEQMALLQAKLRIAEAELAAERSKSERFKRANKVPASPIAQTVMFSAEGGSGLGCASTPKDVRGGTHPLRVHKPFASRDPARSESRGKGEERIVARVPSRAFRFPATAEQGIEASRVENFTVMKVEVKERGTREPAWGNDRQAKVIESVRMPVKKLMARETASAASHVRIHVADEPLSAPCATPRSVVENGALCAHGGSVAAEREGSHRKERENYEVLKSTVPKGLGLASVQREPVIAACGDGEHSGSVVERPVALQDAAEPESREESAAVGVAHIASCVSGDPQMSWPENVIAMGAPANLERQVCFRVGPLM</sequence>
<reference evidence="3 4" key="1">
    <citation type="journal article" date="2020" name="Cell">
        <title>Large-Scale Comparative Analyses of Tick Genomes Elucidate Their Genetic Diversity and Vector Capacities.</title>
        <authorList>
            <consortium name="Tick Genome and Microbiome Consortium (TIGMIC)"/>
            <person name="Jia N."/>
            <person name="Wang J."/>
            <person name="Shi W."/>
            <person name="Du L."/>
            <person name="Sun Y."/>
            <person name="Zhan W."/>
            <person name="Jiang J.F."/>
            <person name="Wang Q."/>
            <person name="Zhang B."/>
            <person name="Ji P."/>
            <person name="Bell-Sakyi L."/>
            <person name="Cui X.M."/>
            <person name="Yuan T.T."/>
            <person name="Jiang B.G."/>
            <person name="Yang W.F."/>
            <person name="Lam T.T."/>
            <person name="Chang Q.C."/>
            <person name="Ding S.J."/>
            <person name="Wang X.J."/>
            <person name="Zhu J.G."/>
            <person name="Ruan X.D."/>
            <person name="Zhao L."/>
            <person name="Wei J.T."/>
            <person name="Ye R.Z."/>
            <person name="Que T.C."/>
            <person name="Du C.H."/>
            <person name="Zhou Y.H."/>
            <person name="Cheng J.X."/>
            <person name="Dai P.F."/>
            <person name="Guo W.B."/>
            <person name="Han X.H."/>
            <person name="Huang E.J."/>
            <person name="Li L.F."/>
            <person name="Wei W."/>
            <person name="Gao Y.C."/>
            <person name="Liu J.Z."/>
            <person name="Shao H.Z."/>
            <person name="Wang X."/>
            <person name="Wang C.C."/>
            <person name="Yang T.C."/>
            <person name="Huo Q.B."/>
            <person name="Li W."/>
            <person name="Chen H.Y."/>
            <person name="Chen S.E."/>
            <person name="Zhou L.G."/>
            <person name="Ni X.B."/>
            <person name="Tian J.H."/>
            <person name="Sheng Y."/>
            <person name="Liu T."/>
            <person name="Pan Y.S."/>
            <person name="Xia L.Y."/>
            <person name="Li J."/>
            <person name="Zhao F."/>
            <person name="Cao W.C."/>
        </authorList>
    </citation>
    <scope>NUCLEOTIDE SEQUENCE [LARGE SCALE GENOMIC DNA]</scope>
    <source>
        <strain evidence="3">HaeL-2018</strain>
    </source>
</reference>
<keyword evidence="1" id="KW-0175">Coiled coil</keyword>
<evidence type="ECO:0000313" key="3">
    <source>
        <dbReference type="EMBL" id="KAH9363159.1"/>
    </source>
</evidence>
<dbReference type="AlphaFoldDB" id="A0A9J6FK45"/>
<accession>A0A9J6FK45</accession>
<proteinExistence type="predicted"/>
<dbReference type="EMBL" id="JABSTR010000001">
    <property type="protein sequence ID" value="KAH9363159.1"/>
    <property type="molecule type" value="Genomic_DNA"/>
</dbReference>
<evidence type="ECO:0000313" key="4">
    <source>
        <dbReference type="Proteomes" id="UP000821853"/>
    </source>
</evidence>
<organism evidence="3 4">
    <name type="scientific">Haemaphysalis longicornis</name>
    <name type="common">Bush tick</name>
    <dbReference type="NCBI Taxonomy" id="44386"/>
    <lineage>
        <taxon>Eukaryota</taxon>
        <taxon>Metazoa</taxon>
        <taxon>Ecdysozoa</taxon>
        <taxon>Arthropoda</taxon>
        <taxon>Chelicerata</taxon>
        <taxon>Arachnida</taxon>
        <taxon>Acari</taxon>
        <taxon>Parasitiformes</taxon>
        <taxon>Ixodida</taxon>
        <taxon>Ixodoidea</taxon>
        <taxon>Ixodidae</taxon>
        <taxon>Haemaphysalinae</taxon>
        <taxon>Haemaphysalis</taxon>
    </lineage>
</organism>
<evidence type="ECO:0000256" key="2">
    <source>
        <dbReference type="SAM" id="MobiDB-lite"/>
    </source>
</evidence>
<feature type="compositionally biased region" description="Basic and acidic residues" evidence="2">
    <location>
        <begin position="92"/>
        <end position="104"/>
    </location>
</feature>
<keyword evidence="4" id="KW-1185">Reference proteome</keyword>
<name>A0A9J6FK45_HAELO</name>
<protein>
    <submittedName>
        <fullName evidence="3">Uncharacterized protein</fullName>
    </submittedName>
</protein>
<evidence type="ECO:0000256" key="1">
    <source>
        <dbReference type="SAM" id="Coils"/>
    </source>
</evidence>
<feature type="region of interest" description="Disordered" evidence="2">
    <location>
        <begin position="74"/>
        <end position="104"/>
    </location>
</feature>
<dbReference type="Proteomes" id="UP000821853">
    <property type="component" value="Chromosome 1"/>
</dbReference>
<comment type="caution">
    <text evidence="3">The sequence shown here is derived from an EMBL/GenBank/DDBJ whole genome shotgun (WGS) entry which is preliminary data.</text>
</comment>
<gene>
    <name evidence="3" type="ORF">HPB48_011873</name>
</gene>
<dbReference type="VEuPathDB" id="VectorBase:HLOH_064593"/>